<gene>
    <name evidence="1" type="ORF">UFOPK3610_01374</name>
</gene>
<name>A0A6J7HLD0_9ZZZZ</name>
<dbReference type="AlphaFoldDB" id="A0A6J7HLD0"/>
<sequence>MRSAKVCVSISAALLASLVVGVSGAPAAPVHVSTHLPRCDASTLKMEPHQPLFLWGSKQRYHKVLWRFANVMVIVDVLTTCVSDDWRVSLAVAGGRKTFLTRNSNSSSQAYLGSGPYPAGERLQFIVQWKWHEADLSTPSGRATFNGLELRIPKLMAWAGKVPTWRGPERASLVPHSSIPNDFF</sequence>
<reference evidence="1" key="1">
    <citation type="submission" date="2020-05" db="EMBL/GenBank/DDBJ databases">
        <authorList>
            <person name="Chiriac C."/>
            <person name="Salcher M."/>
            <person name="Ghai R."/>
            <person name="Kavagutti S V."/>
        </authorList>
    </citation>
    <scope>NUCLEOTIDE SEQUENCE</scope>
</reference>
<evidence type="ECO:0000313" key="1">
    <source>
        <dbReference type="EMBL" id="CAB4920342.1"/>
    </source>
</evidence>
<proteinExistence type="predicted"/>
<accession>A0A6J7HLD0</accession>
<dbReference type="EMBL" id="CAFBMR010000062">
    <property type="protein sequence ID" value="CAB4920342.1"/>
    <property type="molecule type" value="Genomic_DNA"/>
</dbReference>
<protein>
    <submittedName>
        <fullName evidence="1">Unannotated protein</fullName>
    </submittedName>
</protein>
<organism evidence="1">
    <name type="scientific">freshwater metagenome</name>
    <dbReference type="NCBI Taxonomy" id="449393"/>
    <lineage>
        <taxon>unclassified sequences</taxon>
        <taxon>metagenomes</taxon>
        <taxon>ecological metagenomes</taxon>
    </lineage>
</organism>